<feature type="transmembrane region" description="Helical" evidence="2">
    <location>
        <begin position="454"/>
        <end position="482"/>
    </location>
</feature>
<dbReference type="AlphaFoldDB" id="A0AAV2RWJ7"/>
<dbReference type="PANTHER" id="PTHR21579:SF20">
    <property type="entry name" value="PROTEIN TINCAR"/>
    <property type="match status" value="1"/>
</dbReference>
<accession>A0AAV2RWJ7</accession>
<feature type="transmembrane region" description="Helical" evidence="2">
    <location>
        <begin position="76"/>
        <end position="94"/>
    </location>
</feature>
<dbReference type="EMBL" id="CAXKWB010032911">
    <property type="protein sequence ID" value="CAL4142068.1"/>
    <property type="molecule type" value="Genomic_DNA"/>
</dbReference>
<dbReference type="InterPro" id="IPR053291">
    <property type="entry name" value="Ommatidial_diff-associated"/>
</dbReference>
<feature type="compositionally biased region" description="Polar residues" evidence="1">
    <location>
        <begin position="19"/>
        <end position="32"/>
    </location>
</feature>
<feature type="compositionally biased region" description="Polar residues" evidence="1">
    <location>
        <begin position="245"/>
        <end position="254"/>
    </location>
</feature>
<feature type="transmembrane region" description="Helical" evidence="2">
    <location>
        <begin position="175"/>
        <end position="196"/>
    </location>
</feature>
<feature type="region of interest" description="Disordered" evidence="1">
    <location>
        <begin position="1"/>
        <end position="59"/>
    </location>
</feature>
<feature type="region of interest" description="Disordered" evidence="1">
    <location>
        <begin position="244"/>
        <end position="267"/>
    </location>
</feature>
<feature type="region of interest" description="Disordered" evidence="1">
    <location>
        <begin position="1143"/>
        <end position="1172"/>
    </location>
</feature>
<protein>
    <recommendedName>
        <fullName evidence="5">Protein tincar</fullName>
    </recommendedName>
</protein>
<feature type="region of interest" description="Disordered" evidence="1">
    <location>
        <begin position="916"/>
        <end position="970"/>
    </location>
</feature>
<keyword evidence="4" id="KW-1185">Reference proteome</keyword>
<feature type="compositionally biased region" description="Low complexity" evidence="1">
    <location>
        <begin position="1036"/>
        <end position="1056"/>
    </location>
</feature>
<feature type="compositionally biased region" description="Basic and acidic residues" evidence="1">
    <location>
        <begin position="737"/>
        <end position="748"/>
    </location>
</feature>
<feature type="transmembrane region" description="Helical" evidence="2">
    <location>
        <begin position="411"/>
        <end position="433"/>
    </location>
</feature>
<evidence type="ECO:0000256" key="2">
    <source>
        <dbReference type="SAM" id="Phobius"/>
    </source>
</evidence>
<feature type="compositionally biased region" description="Low complexity" evidence="1">
    <location>
        <begin position="933"/>
        <end position="948"/>
    </location>
</feature>
<feature type="transmembrane region" description="Helical" evidence="2">
    <location>
        <begin position="115"/>
        <end position="138"/>
    </location>
</feature>
<evidence type="ECO:0000313" key="3">
    <source>
        <dbReference type="EMBL" id="CAL4142068.1"/>
    </source>
</evidence>
<sequence>MSPTKRSESMATLVREQLHGSTTSALAPTGDTSGRKDGRSASLRQQQLQIQQQPPKSHSHKGCCGSPYHLNSVWSVWYGLCIALFTGYLVYCSVKRFLYYASLPWREDNLPLVELNAFVGLVGSSVVVLPFFLLTSILKVGNLANDGFKLGASLSTCSRDLPPVLEPTHGLIRSLFLHGLPTAAFLHLVAAFCLLLPRTVMDATLIGHNMLPQENIWRSDIDFLFQDILHTYEELSPKRKLALEGSSQSTTFENKQQHREGSKSMQPLTKDINELINHLITPSTLPTVASLENKTTQKIRISRETSERNESKIQTSVHEIRITPSARDKTEAEGTEHPEGRIEAFFEESVTKPGLLKHFASPEGPEGFVEARISRDGRQFSTSLELVNYVIALFVFTIRYPSVFWHTNKGFALLFSLQLIINALHSIILLMAYTVMYKVHASGESSVILVDEAFLLSLPTTVTLQISAILIITISASAIYFYGYQKFAEFIIKSRQRYHISYSKATPILNSWSPHCCILAVVTGLSLVNGPLMWDMMHLYWKTSHTLLLAAIMSSMAHMLSWVFLWMILGFKSTWTFKLRVSVARACVSSARSIKLVNDVELSSWNDRNSLLPLLVVGGGKAYAIADSQPRKKIMAVIHKTQEDKRARGEEEDIYWLRSSQTQQHHDKPVSPKPKVTFEEDRKIAGNAKYSENPYSRVSKSHQQLTSASDTDEEDVTNRDYALLKKSSAAPSIISTHHSENRRHPEQKKILRHHRSMENYYSEDHKSISSISPLPKRLESKIGSPASIGSRDSRMSQEEQRWYRSNSISSSSDHQPQFSEDAGVQVNVNDLIHNRSNSVDDLTMLPPDPNLLIVSQRCMSLQRPISTLDGSIHRPISSLDISLPVNVNNSTPVLYPANEQTLVIRRQRNAVQEVKPPMDPIYGTRSLSSFTNRRQSSGIRGSIGSQGQPRESFYGSHTQEPYLGYESNSQPHESVYGIQIHPAENVYTTKSQANDNVYESKVNSSLYEPQRRSSHRHNKHLMCEGQGTHNSRRSTGSSGYHSGANGSSASNSSSNSPVPPPPPTQHLRQNSYVENSHIKQDIYGQIAHLTSNINASLNSNNPYMKHNMYEQIPHSNSNVSLSNTFSNPQLRQEIYGQLDSQNLERSGTRNSHIFNGHISNQPLPDTPDLPLPPVPQELLAQETVEPPHSNSNCYDIYGRTTGQKIYG</sequence>
<proteinExistence type="predicted"/>
<evidence type="ECO:0000256" key="1">
    <source>
        <dbReference type="SAM" id="MobiDB-lite"/>
    </source>
</evidence>
<feature type="region of interest" description="Disordered" evidence="1">
    <location>
        <begin position="1003"/>
        <end position="1068"/>
    </location>
</feature>
<feature type="region of interest" description="Disordered" evidence="1">
    <location>
        <begin position="658"/>
        <end position="748"/>
    </location>
</feature>
<evidence type="ECO:0008006" key="5">
    <source>
        <dbReference type="Google" id="ProtNLM"/>
    </source>
</evidence>
<gene>
    <name evidence="3" type="ORF">MNOR_LOCUS28991</name>
</gene>
<feature type="compositionally biased region" description="Polar residues" evidence="1">
    <location>
        <begin position="693"/>
        <end position="709"/>
    </location>
</feature>
<evidence type="ECO:0000313" key="4">
    <source>
        <dbReference type="Proteomes" id="UP001497623"/>
    </source>
</evidence>
<keyword evidence="2" id="KW-1133">Transmembrane helix</keyword>
<reference evidence="3 4" key="1">
    <citation type="submission" date="2024-05" db="EMBL/GenBank/DDBJ databases">
        <authorList>
            <person name="Wallberg A."/>
        </authorList>
    </citation>
    <scope>NUCLEOTIDE SEQUENCE [LARGE SCALE GENOMIC DNA]</scope>
</reference>
<keyword evidence="2" id="KW-0472">Membrane</keyword>
<organism evidence="3 4">
    <name type="scientific">Meganyctiphanes norvegica</name>
    <name type="common">Northern krill</name>
    <name type="synonym">Thysanopoda norvegica</name>
    <dbReference type="NCBI Taxonomy" id="48144"/>
    <lineage>
        <taxon>Eukaryota</taxon>
        <taxon>Metazoa</taxon>
        <taxon>Ecdysozoa</taxon>
        <taxon>Arthropoda</taxon>
        <taxon>Crustacea</taxon>
        <taxon>Multicrustacea</taxon>
        <taxon>Malacostraca</taxon>
        <taxon>Eumalacostraca</taxon>
        <taxon>Eucarida</taxon>
        <taxon>Euphausiacea</taxon>
        <taxon>Euphausiidae</taxon>
        <taxon>Meganyctiphanes</taxon>
    </lineage>
</organism>
<feature type="compositionally biased region" description="Basic and acidic residues" evidence="1">
    <location>
        <begin position="791"/>
        <end position="802"/>
    </location>
</feature>
<feature type="region of interest" description="Disordered" evidence="1">
    <location>
        <begin position="760"/>
        <end position="818"/>
    </location>
</feature>
<name>A0AAV2RWJ7_MEGNR</name>
<feature type="compositionally biased region" description="Basic and acidic residues" evidence="1">
    <location>
        <begin position="664"/>
        <end position="684"/>
    </location>
</feature>
<comment type="caution">
    <text evidence="3">The sequence shown here is derived from an EMBL/GenBank/DDBJ whole genome shotgun (WGS) entry which is preliminary data.</text>
</comment>
<feature type="compositionally biased region" description="Polar residues" evidence="1">
    <location>
        <begin position="1143"/>
        <end position="1160"/>
    </location>
</feature>
<keyword evidence="2" id="KW-0812">Transmembrane</keyword>
<dbReference type="Proteomes" id="UP001497623">
    <property type="component" value="Unassembled WGS sequence"/>
</dbReference>
<feature type="transmembrane region" description="Helical" evidence="2">
    <location>
        <begin position="546"/>
        <end position="569"/>
    </location>
</feature>
<dbReference type="PANTHER" id="PTHR21579">
    <property type="entry name" value="PROTEIN TINCAR"/>
    <property type="match status" value="1"/>
</dbReference>